<sequence>MLEQPEIKQAMQQYIDHFNANDLESLLGLFSETASLEDPVGSIPIEGTEPIRQFYSKVVNGDTKIKLMTPICGSHSHSGAMAIEIETNAKGEKVVIQAIEIMSFDEFGKIMNLQVYWGKEDLNFS</sequence>
<accession>A0A168JSZ1</accession>
<dbReference type="SUPFAM" id="SSF54427">
    <property type="entry name" value="NTF2-like"/>
    <property type="match status" value="1"/>
</dbReference>
<dbReference type="Gene3D" id="3.10.450.50">
    <property type="match status" value="1"/>
</dbReference>
<dbReference type="AlphaFoldDB" id="A0A168JSZ1"/>
<dbReference type="OrthoDB" id="4942966at2"/>
<evidence type="ECO:0000313" key="3">
    <source>
        <dbReference type="Proteomes" id="UP000077355"/>
    </source>
</evidence>
<evidence type="ECO:0000313" key="2">
    <source>
        <dbReference type="EMBL" id="OAB41055.1"/>
    </source>
</evidence>
<dbReference type="GO" id="GO:0016853">
    <property type="term" value="F:isomerase activity"/>
    <property type="evidence" value="ECO:0007669"/>
    <property type="project" value="UniProtKB-KW"/>
</dbReference>
<evidence type="ECO:0000259" key="1">
    <source>
        <dbReference type="Pfam" id="PF12680"/>
    </source>
</evidence>
<proteinExistence type="predicted"/>
<feature type="domain" description="SnoaL-like" evidence="1">
    <location>
        <begin position="12"/>
        <end position="110"/>
    </location>
</feature>
<dbReference type="Proteomes" id="UP000077355">
    <property type="component" value="Unassembled WGS sequence"/>
</dbReference>
<dbReference type="InterPro" id="IPR037401">
    <property type="entry name" value="SnoaL-like"/>
</dbReference>
<dbReference type="InterPro" id="IPR032710">
    <property type="entry name" value="NTF2-like_dom_sf"/>
</dbReference>
<organism evidence="2 3">
    <name type="scientific">Paenibacillus antarcticus</name>
    <dbReference type="NCBI Taxonomy" id="253703"/>
    <lineage>
        <taxon>Bacteria</taxon>
        <taxon>Bacillati</taxon>
        <taxon>Bacillota</taxon>
        <taxon>Bacilli</taxon>
        <taxon>Bacillales</taxon>
        <taxon>Paenibacillaceae</taxon>
        <taxon>Paenibacillus</taxon>
    </lineage>
</organism>
<keyword evidence="2" id="KW-0413">Isomerase</keyword>
<dbReference type="Pfam" id="PF12680">
    <property type="entry name" value="SnoaL_2"/>
    <property type="match status" value="1"/>
</dbReference>
<comment type="caution">
    <text evidence="2">The sequence shown here is derived from an EMBL/GenBank/DDBJ whole genome shotgun (WGS) entry which is preliminary data.</text>
</comment>
<reference evidence="2 3" key="1">
    <citation type="submission" date="2016-03" db="EMBL/GenBank/DDBJ databases">
        <title>Draft genome sequence of Paenibacillus antarcticus CECT 5836.</title>
        <authorList>
            <person name="Shin S.-K."/>
            <person name="Yi H."/>
        </authorList>
    </citation>
    <scope>NUCLEOTIDE SEQUENCE [LARGE SCALE GENOMIC DNA]</scope>
    <source>
        <strain evidence="2 3">CECT 5836</strain>
    </source>
</reference>
<dbReference type="EMBL" id="LVJI01000048">
    <property type="protein sequence ID" value="OAB41055.1"/>
    <property type="molecule type" value="Genomic_DNA"/>
</dbReference>
<name>A0A168JSZ1_9BACL</name>
<keyword evidence="3" id="KW-1185">Reference proteome</keyword>
<gene>
    <name evidence="2" type="ORF">PBAT_21040</name>
</gene>
<dbReference type="RefSeq" id="WP_068652613.1">
    <property type="nucleotide sequence ID" value="NZ_CP043611.1"/>
</dbReference>
<protein>
    <submittedName>
        <fullName evidence="2">Steroid delta-isomerase</fullName>
    </submittedName>
</protein>